<dbReference type="AlphaFoldDB" id="M0M312"/>
<feature type="transmembrane region" description="Helical" evidence="7">
    <location>
        <begin position="87"/>
        <end position="106"/>
    </location>
</feature>
<feature type="transmembrane region" description="Helical" evidence="7">
    <location>
        <begin position="183"/>
        <end position="206"/>
    </location>
</feature>
<gene>
    <name evidence="8" type="ORF">C447_08208</name>
</gene>
<keyword evidence="9" id="KW-1185">Reference proteome</keyword>
<dbReference type="RefSeq" id="WP_007692757.1">
    <property type="nucleotide sequence ID" value="NZ_AJRK01000357.1"/>
</dbReference>
<comment type="caution">
    <text evidence="8">The sequence shown here is derived from an EMBL/GenBank/DDBJ whole genome shotgun (WGS) entry which is preliminary data.</text>
</comment>
<keyword evidence="4 7" id="KW-1133">Transmembrane helix</keyword>
<proteinExistence type="predicted"/>
<evidence type="ECO:0000256" key="7">
    <source>
        <dbReference type="SAM" id="Phobius"/>
    </source>
</evidence>
<keyword evidence="5 7" id="KW-0472">Membrane</keyword>
<evidence type="ECO:0000256" key="5">
    <source>
        <dbReference type="ARBA" id="ARBA00023136"/>
    </source>
</evidence>
<feature type="transmembrane region" description="Helical" evidence="7">
    <location>
        <begin position="322"/>
        <end position="347"/>
    </location>
</feature>
<feature type="region of interest" description="Disordered" evidence="6">
    <location>
        <begin position="1"/>
        <end position="23"/>
    </location>
</feature>
<dbReference type="GO" id="GO:0015658">
    <property type="term" value="F:branched-chain amino acid transmembrane transporter activity"/>
    <property type="evidence" value="ECO:0007669"/>
    <property type="project" value="InterPro"/>
</dbReference>
<dbReference type="CDD" id="cd06581">
    <property type="entry name" value="TM_PBP1_LivM_like"/>
    <property type="match status" value="1"/>
</dbReference>
<evidence type="ECO:0000256" key="2">
    <source>
        <dbReference type="ARBA" id="ARBA00022475"/>
    </source>
</evidence>
<evidence type="ECO:0000256" key="4">
    <source>
        <dbReference type="ARBA" id="ARBA00022989"/>
    </source>
</evidence>
<feature type="region of interest" description="Disordered" evidence="6">
    <location>
        <begin position="359"/>
        <end position="385"/>
    </location>
</feature>
<feature type="transmembrane region" description="Helical" evidence="7">
    <location>
        <begin position="276"/>
        <end position="302"/>
    </location>
</feature>
<name>M0M312_9EURY</name>
<evidence type="ECO:0000256" key="1">
    <source>
        <dbReference type="ARBA" id="ARBA00004651"/>
    </source>
</evidence>
<keyword evidence="3 7" id="KW-0812">Transmembrane</keyword>
<dbReference type="InterPro" id="IPR043428">
    <property type="entry name" value="LivM-like"/>
</dbReference>
<dbReference type="Proteomes" id="UP000011566">
    <property type="component" value="Unassembled WGS sequence"/>
</dbReference>
<dbReference type="eggNOG" id="arCOG01274">
    <property type="taxonomic scope" value="Archaea"/>
</dbReference>
<accession>M0M312</accession>
<evidence type="ECO:0000256" key="6">
    <source>
        <dbReference type="SAM" id="MobiDB-lite"/>
    </source>
</evidence>
<dbReference type="GO" id="GO:0005886">
    <property type="term" value="C:plasma membrane"/>
    <property type="evidence" value="ECO:0007669"/>
    <property type="project" value="UniProtKB-SubCell"/>
</dbReference>
<dbReference type="InterPro" id="IPR001851">
    <property type="entry name" value="ABC_transp_permease"/>
</dbReference>
<protein>
    <submittedName>
        <fullName evidence="8">Inner-membrane translocator</fullName>
    </submittedName>
</protein>
<feature type="transmembrane region" description="Helical" evidence="7">
    <location>
        <begin position="113"/>
        <end position="134"/>
    </location>
</feature>
<dbReference type="EMBL" id="AOMB01000023">
    <property type="protein sequence ID" value="EMA38790.1"/>
    <property type="molecule type" value="Genomic_DNA"/>
</dbReference>
<evidence type="ECO:0000256" key="3">
    <source>
        <dbReference type="ARBA" id="ARBA00022692"/>
    </source>
</evidence>
<feature type="transmembrane region" description="Helical" evidence="7">
    <location>
        <begin position="237"/>
        <end position="255"/>
    </location>
</feature>
<comment type="subcellular location">
    <subcellularLocation>
        <location evidence="1">Cell membrane</location>
        <topology evidence="1">Multi-pass membrane protein</topology>
    </subcellularLocation>
</comment>
<reference evidence="8 9" key="1">
    <citation type="journal article" date="2014" name="PLoS Genet.">
        <title>Phylogenetically driven sequencing of extremely halophilic archaea reveals strategies for static and dynamic osmo-response.</title>
        <authorList>
            <person name="Becker E.A."/>
            <person name="Seitzer P.M."/>
            <person name="Tritt A."/>
            <person name="Larsen D."/>
            <person name="Krusor M."/>
            <person name="Yao A.I."/>
            <person name="Wu D."/>
            <person name="Madern D."/>
            <person name="Eisen J.A."/>
            <person name="Darling A.E."/>
            <person name="Facciotti M.T."/>
        </authorList>
    </citation>
    <scope>NUCLEOTIDE SEQUENCE [LARGE SCALE GENOMIC DNA]</scope>
    <source>
        <strain evidence="8 9">100A6</strain>
    </source>
</reference>
<dbReference type="Pfam" id="PF02653">
    <property type="entry name" value="BPD_transp_2"/>
    <property type="match status" value="1"/>
</dbReference>
<dbReference type="PANTHER" id="PTHR30482:SF20">
    <property type="entry name" value="HIGH-AFFINITY BRANCHED-CHAIN AMINO ACID TRANSPORT SYSTEM PERMEASE PROTEIN LIVM"/>
    <property type="match status" value="1"/>
</dbReference>
<feature type="transmembrane region" description="Helical" evidence="7">
    <location>
        <begin position="140"/>
        <end position="162"/>
    </location>
</feature>
<organism evidence="8 9">
    <name type="scientific">Halococcus hamelinensis 100A6</name>
    <dbReference type="NCBI Taxonomy" id="1132509"/>
    <lineage>
        <taxon>Archaea</taxon>
        <taxon>Methanobacteriati</taxon>
        <taxon>Methanobacteriota</taxon>
        <taxon>Stenosarchaea group</taxon>
        <taxon>Halobacteria</taxon>
        <taxon>Halobacteriales</taxon>
        <taxon>Halococcaceae</taxon>
        <taxon>Halococcus</taxon>
    </lineage>
</organism>
<sequence>MSDEPLPGEANGSRESAETADGRNTSLGSSILKPRYLLGFLGVVAFAVLPFAGISTTQLLVLIGAFYFGMFAMSWDTVSGYTGEISFGHALFFAVGGYTSTLLNLGYGVSPGLSIPAGVVLAAVAGVLIGVPALRVRGPYLSLITLVAPLILLQVFVIYGDIFGGELGLSAPTGLVSAPDFELVVLANYYIGFGLFLAIMGLLFVVTRSDVGSVLTAVREDEDAVAAAGLNVAKFKLFAFVLSAAVGGLAGAVFVHTPIGSPRPSQLLALTVSIEVLIAAILGGMGTIVGAGLGGVFFYFFNDVLNQQGWTLPVLGVGVDEASLLIFVLLTMVVVYALPQGVFPWALRSGRRALGRARGQQVATDGGTVDGDPPSGDGSTPLERATDRFRELLEDDE</sequence>
<keyword evidence="2" id="KW-1003">Cell membrane</keyword>
<evidence type="ECO:0000313" key="8">
    <source>
        <dbReference type="EMBL" id="EMA38790.1"/>
    </source>
</evidence>
<evidence type="ECO:0000313" key="9">
    <source>
        <dbReference type="Proteomes" id="UP000011566"/>
    </source>
</evidence>
<dbReference type="PATRIC" id="fig|1132509.6.peg.1859"/>
<dbReference type="OrthoDB" id="30958at2157"/>
<dbReference type="PANTHER" id="PTHR30482">
    <property type="entry name" value="HIGH-AFFINITY BRANCHED-CHAIN AMINO ACID TRANSPORT SYSTEM PERMEASE"/>
    <property type="match status" value="1"/>
</dbReference>